<comment type="caution">
    <text evidence="1">The sequence shown here is derived from an EMBL/GenBank/DDBJ whole genome shotgun (WGS) entry which is preliminary data.</text>
</comment>
<proteinExistence type="predicted"/>
<sequence length="113" mass="13398">MDLKVIEPIKTYLKEFETPDEFNLYYAKNKTDFDSQTTHKLNKLYHIKGYRITKIKNVLMLKKWDDEHHSKENINDKIEEINNEISSMKDAINKIIQYLNHGENISVSPPSDN</sequence>
<dbReference type="Proteomes" id="UP001470230">
    <property type="component" value="Unassembled WGS sequence"/>
</dbReference>
<evidence type="ECO:0000313" key="2">
    <source>
        <dbReference type="Proteomes" id="UP001470230"/>
    </source>
</evidence>
<gene>
    <name evidence="1" type="ORF">M9Y10_044500</name>
</gene>
<evidence type="ECO:0000313" key="1">
    <source>
        <dbReference type="EMBL" id="KAK8881864.1"/>
    </source>
</evidence>
<accession>A0ABR2JSI7</accession>
<protein>
    <submittedName>
        <fullName evidence="1">Uncharacterized protein</fullName>
    </submittedName>
</protein>
<name>A0ABR2JSI7_9EUKA</name>
<dbReference type="EMBL" id="JAPFFF010000009">
    <property type="protein sequence ID" value="KAK8881864.1"/>
    <property type="molecule type" value="Genomic_DNA"/>
</dbReference>
<keyword evidence="2" id="KW-1185">Reference proteome</keyword>
<reference evidence="1 2" key="1">
    <citation type="submission" date="2024-04" db="EMBL/GenBank/DDBJ databases">
        <title>Tritrichomonas musculus Genome.</title>
        <authorList>
            <person name="Alves-Ferreira E."/>
            <person name="Grigg M."/>
            <person name="Lorenzi H."/>
            <person name="Galac M."/>
        </authorList>
    </citation>
    <scope>NUCLEOTIDE SEQUENCE [LARGE SCALE GENOMIC DNA]</scope>
    <source>
        <strain evidence="1 2">EAF2021</strain>
    </source>
</reference>
<organism evidence="1 2">
    <name type="scientific">Tritrichomonas musculus</name>
    <dbReference type="NCBI Taxonomy" id="1915356"/>
    <lineage>
        <taxon>Eukaryota</taxon>
        <taxon>Metamonada</taxon>
        <taxon>Parabasalia</taxon>
        <taxon>Tritrichomonadida</taxon>
        <taxon>Tritrichomonadidae</taxon>
        <taxon>Tritrichomonas</taxon>
    </lineage>
</organism>